<dbReference type="Proteomes" id="UP000018031">
    <property type="component" value="Unassembled WGS sequence"/>
</dbReference>
<evidence type="ECO:0000313" key="6">
    <source>
        <dbReference type="Proteomes" id="UP000018031"/>
    </source>
</evidence>
<keyword evidence="1" id="KW-0645">Protease</keyword>
<dbReference type="InterPro" id="IPR036852">
    <property type="entry name" value="Peptidase_S8/S53_dom_sf"/>
</dbReference>
<dbReference type="EMBL" id="BAOU01000074">
    <property type="protein sequence ID" value="GAD06338.1"/>
    <property type="molecule type" value="Genomic_DNA"/>
</dbReference>
<evidence type="ECO:0000259" key="4">
    <source>
        <dbReference type="Pfam" id="PF00082"/>
    </source>
</evidence>
<keyword evidence="2" id="KW-0378">Hydrolase</keyword>
<accession>T1CT09</accession>
<evidence type="ECO:0000256" key="1">
    <source>
        <dbReference type="ARBA" id="ARBA00022670"/>
    </source>
</evidence>
<dbReference type="RefSeq" id="WP_023938936.1">
    <property type="nucleotide sequence ID" value="NZ_BAOU01000074.1"/>
</dbReference>
<feature type="domain" description="Peptidase S8/S53" evidence="4">
    <location>
        <begin position="282"/>
        <end position="621"/>
    </location>
</feature>
<dbReference type="SUPFAM" id="SSF52743">
    <property type="entry name" value="Subtilisin-like"/>
    <property type="match status" value="1"/>
</dbReference>
<dbReference type="InterPro" id="IPR000209">
    <property type="entry name" value="Peptidase_S8/S53_dom"/>
</dbReference>
<reference evidence="5 6" key="2">
    <citation type="journal article" date="2013" name="Genome Announc.">
        <title>Draft Genome Sequences of Porphyromonas crevioricanis JCM 15906T and Porphyromonas cansulci JCM 13913T Isolated from a Canine Oral Cavity.</title>
        <authorList>
            <person name="Sakamoto M."/>
            <person name="Tanaka N."/>
            <person name="Shiwa Y."/>
            <person name="Yoshikawa H."/>
            <person name="Ohkuma M."/>
        </authorList>
    </citation>
    <scope>NUCLEOTIDE SEQUENCE [LARGE SCALE GENOMIC DNA]</scope>
    <source>
        <strain evidence="5 6">JCM 15906</strain>
    </source>
</reference>
<dbReference type="GO" id="GO:0004252">
    <property type="term" value="F:serine-type endopeptidase activity"/>
    <property type="evidence" value="ECO:0007669"/>
    <property type="project" value="InterPro"/>
</dbReference>
<dbReference type="AlphaFoldDB" id="T1CT09"/>
<dbReference type="Pfam" id="PF00082">
    <property type="entry name" value="Peptidase_S8"/>
    <property type="match status" value="1"/>
</dbReference>
<dbReference type="PRINTS" id="PR00723">
    <property type="entry name" value="SUBTILISIN"/>
</dbReference>
<sequence length="840" mass="95417">MNKYEHIIVPETIKQAIKYSPRGNGGGGLFIPVRNRQEHAEYLQRKFDAARIDDANVKQQMEAISLPARSGIYLEFASAPTYDLVSKSLEDQKAGIRLLNIRQVKTEDNQEQTFATIYIPHGKENRLLEKLHKYATEELRNGKPKNDTLFRSIENINVALLKALWTDRYEDFPTDHNDWYEVWIRTSVTEDIVNQHNRFIDSLQSLDIHFKEDSILTFPERTVFLVYANIDALTKLLGCSDQLAELRSGRVLTGFLFDEYRNEQQEWVEDLHNRVQFNPNTNSVICVLDSGVNNGHPLLEPIIPERNCGSVVGEGIADRDGHGTRMCGTVIYGDMSYCLANTQNIQIDHQVGSIKLYPHGHPNPKEAWGFLTEQAVSMSEIIFPRKTVCYCMAITAEDSEKGKPTSWSGAVDSIAYNNGNTGRLFMVSAGNIRDIYNLDKEIIAGYPNRNSLRPIQNPAQAWNGLTVGAFTNIVAIDSPNLRNYDRVAPSGGISPFSRTSSLWGKGALIKPEVMFEGGNLYKTNDPQIPFSSHQDLELMTTNKNYQISGYFDTINATSAATALAANFAGKLQARYPHLWAESIRGIMVHSAKWTSCMEEQFPVRNGNRGDMERRLRHCGYGVPSEERAFYSTENGLTYVAQEIIQPFIKERGDNSPKINEMHFFELPWPREVLEQLAETNVTMRVTLSYFIEPAPGEIGWKDKYRYASCGLRFDVNKEDEDQRAFQLRINKLIEAEENEERGRNDSTRWLIGSDNRNKGSIHSDELNLTAAQLAVCNLIAVYPIGGWWKTRTNLKQYNNKLRYSLIISLDTPVENIDFYNTVKTKIETVVNIPIEISTND</sequence>
<dbReference type="InterPro" id="IPR034074">
    <property type="entry name" value="Y4bN_pept_dom"/>
</dbReference>
<organism evidence="5 6">
    <name type="scientific">Porphyromonas crevioricanis JCM 15906</name>
    <dbReference type="NCBI Taxonomy" id="1305617"/>
    <lineage>
        <taxon>Bacteria</taxon>
        <taxon>Pseudomonadati</taxon>
        <taxon>Bacteroidota</taxon>
        <taxon>Bacteroidia</taxon>
        <taxon>Bacteroidales</taxon>
        <taxon>Porphyromonadaceae</taxon>
        <taxon>Porphyromonas</taxon>
    </lineage>
</organism>
<dbReference type="Gene3D" id="3.40.50.200">
    <property type="entry name" value="Peptidase S8/S53 domain"/>
    <property type="match status" value="1"/>
</dbReference>
<evidence type="ECO:0000313" key="5">
    <source>
        <dbReference type="EMBL" id="GAD06338.1"/>
    </source>
</evidence>
<protein>
    <recommendedName>
        <fullName evidence="4">Peptidase S8/S53 domain-containing protein</fullName>
    </recommendedName>
</protein>
<name>T1CT09_9PORP</name>
<reference evidence="6" key="1">
    <citation type="journal article" date="2013" name="Genome">
        <title>Draft Genome Sequences of Porphyromonas crevioricanis JCM 15906T and Porphyromonas cansulci JCM 13913T Isolated from a Canine Oral Cavity.</title>
        <authorList>
            <person name="Sakamoto M."/>
            <person name="Tanaka N."/>
            <person name="Shiwa Y."/>
            <person name="Yoshikawa H."/>
            <person name="Ohkuma M."/>
        </authorList>
    </citation>
    <scope>NUCLEOTIDE SEQUENCE [LARGE SCALE GENOMIC DNA]</scope>
    <source>
        <strain evidence="6">JCM 15906</strain>
    </source>
</reference>
<dbReference type="CDD" id="cd04847">
    <property type="entry name" value="Peptidases_S8_Subtilisin_like_2"/>
    <property type="match status" value="1"/>
</dbReference>
<evidence type="ECO:0000256" key="3">
    <source>
        <dbReference type="ARBA" id="ARBA00022825"/>
    </source>
</evidence>
<dbReference type="GO" id="GO:0006508">
    <property type="term" value="P:proteolysis"/>
    <property type="evidence" value="ECO:0007669"/>
    <property type="project" value="UniProtKB-KW"/>
</dbReference>
<proteinExistence type="predicted"/>
<evidence type="ECO:0000256" key="2">
    <source>
        <dbReference type="ARBA" id="ARBA00022801"/>
    </source>
</evidence>
<dbReference type="InterPro" id="IPR015500">
    <property type="entry name" value="Peptidase_S8_subtilisin-rel"/>
</dbReference>
<gene>
    <name evidence="5" type="ORF">PORCRE_2071</name>
</gene>
<keyword evidence="3" id="KW-0720">Serine protease</keyword>
<comment type="caution">
    <text evidence="5">The sequence shown here is derived from an EMBL/GenBank/DDBJ whole genome shotgun (WGS) entry which is preliminary data.</text>
</comment>